<dbReference type="PROSITE" id="PS50119">
    <property type="entry name" value="ZF_BBOX"/>
    <property type="match status" value="1"/>
</dbReference>
<dbReference type="PROSITE" id="PS50089">
    <property type="entry name" value="ZF_RING_2"/>
    <property type="match status" value="1"/>
</dbReference>
<feature type="domain" description="RING-type" evidence="5">
    <location>
        <begin position="15"/>
        <end position="54"/>
    </location>
</feature>
<dbReference type="OrthoDB" id="10671644at2759"/>
<dbReference type="InterPro" id="IPR011047">
    <property type="entry name" value="Quinoprotein_ADH-like_sf"/>
</dbReference>
<organism evidence="7 8">
    <name type="scientific">Holothuria leucospilota</name>
    <name type="common">Black long sea cucumber</name>
    <name type="synonym">Mertensiothuria leucospilota</name>
    <dbReference type="NCBI Taxonomy" id="206669"/>
    <lineage>
        <taxon>Eukaryota</taxon>
        <taxon>Metazoa</taxon>
        <taxon>Echinodermata</taxon>
        <taxon>Eleutherozoa</taxon>
        <taxon>Echinozoa</taxon>
        <taxon>Holothuroidea</taxon>
        <taxon>Aspidochirotacea</taxon>
        <taxon>Aspidochirotida</taxon>
        <taxon>Holothuriidae</taxon>
        <taxon>Holothuria</taxon>
    </lineage>
</organism>
<gene>
    <name evidence="7" type="ORF">HOLleu_09434</name>
</gene>
<dbReference type="InterPro" id="IPR000315">
    <property type="entry name" value="Znf_B-box"/>
</dbReference>
<sequence>MADSLGDLYMNSRTCSKCFEDVQNQETKSCHHVICEKCNADFINSNPDRDCLLCIGDFELDCSDDEYQNYLKPMKPPIPERSPRKLPRPPENLCASCERDEPVTAHCEDCKGDICHTCCEQHENMSALRNHILSAIPTSPPLHCRRHSDGYADMVCKTCNGLRVCRGCIQEYHVGHDIHGSAGSVVRYRKSKEQGISSAPQDTYQELINQLGKLKLNVQERGQSLTLSMTEAEKDIEENASRCVHNVVEEAEKTKRDIDRQVLEYAQKISRQKDTLLQRLKKRQNYIQQRSQMIKFELENAEAEAQKLLQSFNRLSTDPDGYTQMQQSKGLREQRLKLTVKLESLQNSYDELTFTYTPSTGTTNLGKIEALRKWNRITDSCVERIRKECDYVPSSMLSDPDNNILFTSYKGSTKAALDLVNTNGNVIHTRKLQDNGQEPVLTPAFGIMVDDGLALMGWETTVFSLKMSTQDKVHSVSVRNVLVPTAKVCCIACSHERKEVAIGNDKNRIINLFDFDMKFKSSVTIKEEGPPSFSLAFHGKLILFADGIRTALAVDYNGNTMVQFLPPGYDSKPLAIDSSQGFVYILWKNSSTNEEKYKSIVQCYSMKKHPTPGSPVGVPLTVHEETKFITLTKTSDGDDRLVTGTSDGGIAVYCLQPLARSQFRGMKSTNSNSQRNVKRVDERQHLVKYRFCTECDKSNFLMPKSKQKNSEIQKPHTAVIVSTSPTHSGMDTTIAGKVKREKLE</sequence>
<dbReference type="PANTHER" id="PTHR25462:SF306">
    <property type="entry name" value="TRIPARTITE MOTIF CONTAINING 9"/>
    <property type="match status" value="1"/>
</dbReference>
<dbReference type="CDD" id="cd19757">
    <property type="entry name" value="Bbox1"/>
    <property type="match status" value="1"/>
</dbReference>
<dbReference type="GO" id="GO:0008270">
    <property type="term" value="F:zinc ion binding"/>
    <property type="evidence" value="ECO:0007669"/>
    <property type="project" value="UniProtKB-KW"/>
</dbReference>
<dbReference type="EMBL" id="JAIZAY010000004">
    <property type="protein sequence ID" value="KAJ8042632.1"/>
    <property type="molecule type" value="Genomic_DNA"/>
</dbReference>
<dbReference type="PANTHER" id="PTHR25462">
    <property type="entry name" value="BONUS, ISOFORM C-RELATED"/>
    <property type="match status" value="1"/>
</dbReference>
<dbReference type="GO" id="GO:0061630">
    <property type="term" value="F:ubiquitin protein ligase activity"/>
    <property type="evidence" value="ECO:0007669"/>
    <property type="project" value="TreeGrafter"/>
</dbReference>
<keyword evidence="2" id="KW-0862">Zinc</keyword>
<keyword evidence="1 3" id="KW-0479">Metal-binding</keyword>
<evidence type="ECO:0000256" key="2">
    <source>
        <dbReference type="ARBA" id="ARBA00022833"/>
    </source>
</evidence>
<evidence type="ECO:0000313" key="7">
    <source>
        <dbReference type="EMBL" id="KAJ8042632.1"/>
    </source>
</evidence>
<reference evidence="7" key="1">
    <citation type="submission" date="2021-10" db="EMBL/GenBank/DDBJ databases">
        <title>Tropical sea cucumber genome reveals ecological adaptation and Cuvierian tubules defense mechanism.</title>
        <authorList>
            <person name="Chen T."/>
        </authorList>
    </citation>
    <scope>NUCLEOTIDE SEQUENCE</scope>
    <source>
        <strain evidence="7">Nanhai2018</strain>
        <tissue evidence="7">Muscle</tissue>
    </source>
</reference>
<keyword evidence="8" id="KW-1185">Reference proteome</keyword>
<evidence type="ECO:0000259" key="6">
    <source>
        <dbReference type="PROSITE" id="PS50119"/>
    </source>
</evidence>
<protein>
    <submittedName>
        <fullName evidence="7">Transcription intermediary factor 1-beta</fullName>
    </submittedName>
</protein>
<evidence type="ECO:0000256" key="4">
    <source>
        <dbReference type="SAM" id="MobiDB-lite"/>
    </source>
</evidence>
<evidence type="ECO:0000313" key="8">
    <source>
        <dbReference type="Proteomes" id="UP001152320"/>
    </source>
</evidence>
<comment type="caution">
    <text evidence="7">The sequence shown here is derived from an EMBL/GenBank/DDBJ whole genome shotgun (WGS) entry which is preliminary data.</text>
</comment>
<dbReference type="Proteomes" id="UP001152320">
    <property type="component" value="Chromosome 4"/>
</dbReference>
<dbReference type="InterPro" id="IPR001841">
    <property type="entry name" value="Znf_RING"/>
</dbReference>
<evidence type="ECO:0000256" key="3">
    <source>
        <dbReference type="PROSITE-ProRule" id="PRU00024"/>
    </source>
</evidence>
<dbReference type="SUPFAM" id="SSF57845">
    <property type="entry name" value="B-box zinc-binding domain"/>
    <property type="match status" value="1"/>
</dbReference>
<evidence type="ECO:0000259" key="5">
    <source>
        <dbReference type="PROSITE" id="PS50089"/>
    </source>
</evidence>
<dbReference type="SUPFAM" id="SSF50998">
    <property type="entry name" value="Quinoprotein alcohol dehydrogenase-like"/>
    <property type="match status" value="1"/>
</dbReference>
<dbReference type="Gene3D" id="3.30.160.60">
    <property type="entry name" value="Classic Zinc Finger"/>
    <property type="match status" value="1"/>
</dbReference>
<feature type="region of interest" description="Disordered" evidence="4">
    <location>
        <begin position="722"/>
        <end position="744"/>
    </location>
</feature>
<accession>A0A9Q1CC92</accession>
<dbReference type="InterPro" id="IPR047153">
    <property type="entry name" value="TRIM45/56/19-like"/>
</dbReference>
<feature type="domain" description="B box-type" evidence="6">
    <location>
        <begin position="89"/>
        <end position="136"/>
    </location>
</feature>
<keyword evidence="1 3" id="KW-0863">Zinc-finger</keyword>
<evidence type="ECO:0000256" key="1">
    <source>
        <dbReference type="ARBA" id="ARBA00022771"/>
    </source>
</evidence>
<feature type="compositionally biased region" description="Polar residues" evidence="4">
    <location>
        <begin position="722"/>
        <end position="731"/>
    </location>
</feature>
<name>A0A9Q1CC92_HOLLE</name>
<proteinExistence type="predicted"/>
<dbReference type="AlphaFoldDB" id="A0A9Q1CC92"/>